<keyword evidence="10" id="KW-1133">Transmembrane helix</keyword>
<feature type="chain" id="PRO_5043056192" description="protein-tyrosine-phosphatase" evidence="11">
    <location>
        <begin position="23"/>
        <end position="701"/>
    </location>
</feature>
<evidence type="ECO:0000256" key="8">
    <source>
        <dbReference type="ARBA" id="ARBA00051722"/>
    </source>
</evidence>
<dbReference type="AlphaFoldDB" id="A0AAN9GDQ5"/>
<dbReference type="SMART" id="SM00404">
    <property type="entry name" value="PTPc_motif"/>
    <property type="match status" value="1"/>
</dbReference>
<dbReference type="InterPro" id="IPR029021">
    <property type="entry name" value="Prot-tyrosine_phosphatase-like"/>
</dbReference>
<reference evidence="14 15" key="1">
    <citation type="submission" date="2024-02" db="EMBL/GenBank/DDBJ databases">
        <title>Chromosome-scale genome assembly of the rough periwinkle Littorina saxatilis.</title>
        <authorList>
            <person name="De Jode A."/>
            <person name="Faria R."/>
            <person name="Formenti G."/>
            <person name="Sims Y."/>
            <person name="Smith T.P."/>
            <person name="Tracey A."/>
            <person name="Wood J.M.D."/>
            <person name="Zagrodzka Z.B."/>
            <person name="Johannesson K."/>
            <person name="Butlin R.K."/>
            <person name="Leder E.H."/>
        </authorList>
    </citation>
    <scope>NUCLEOTIDE SEQUENCE [LARGE SCALE GENOMIC DNA]</scope>
    <source>
        <strain evidence="14">Snail1</strain>
        <tissue evidence="14">Muscle</tissue>
    </source>
</reference>
<evidence type="ECO:0000313" key="15">
    <source>
        <dbReference type="Proteomes" id="UP001374579"/>
    </source>
</evidence>
<dbReference type="InterPro" id="IPR050348">
    <property type="entry name" value="Protein-Tyr_Phosphatase"/>
</dbReference>
<proteinExistence type="inferred from homology"/>
<evidence type="ECO:0000256" key="7">
    <source>
        <dbReference type="ARBA" id="ARBA00022912"/>
    </source>
</evidence>
<evidence type="ECO:0000256" key="2">
    <source>
        <dbReference type="ARBA" id="ARBA00013064"/>
    </source>
</evidence>
<comment type="similarity">
    <text evidence="1">Belongs to the protein-tyrosine phosphatase family.</text>
</comment>
<feature type="region of interest" description="Disordered" evidence="9">
    <location>
        <begin position="284"/>
        <end position="314"/>
    </location>
</feature>
<organism evidence="14 15">
    <name type="scientific">Littorina saxatilis</name>
    <dbReference type="NCBI Taxonomy" id="31220"/>
    <lineage>
        <taxon>Eukaryota</taxon>
        <taxon>Metazoa</taxon>
        <taxon>Spiralia</taxon>
        <taxon>Lophotrochozoa</taxon>
        <taxon>Mollusca</taxon>
        <taxon>Gastropoda</taxon>
        <taxon>Caenogastropoda</taxon>
        <taxon>Littorinimorpha</taxon>
        <taxon>Littorinoidea</taxon>
        <taxon>Littorinidae</taxon>
        <taxon>Littorina</taxon>
    </lineage>
</organism>
<feature type="transmembrane region" description="Helical" evidence="10">
    <location>
        <begin position="205"/>
        <end position="228"/>
    </location>
</feature>
<keyword evidence="4" id="KW-0547">Nucleotide-binding</keyword>
<keyword evidence="6" id="KW-0067">ATP-binding</keyword>
<accession>A0AAN9GDQ5</accession>
<protein>
    <recommendedName>
        <fullName evidence="2">protein-tyrosine-phosphatase</fullName>
        <ecNumber evidence="2">3.1.3.48</ecNumber>
    </recommendedName>
</protein>
<dbReference type="Proteomes" id="UP001374579">
    <property type="component" value="Unassembled WGS sequence"/>
</dbReference>
<evidence type="ECO:0000256" key="4">
    <source>
        <dbReference type="ARBA" id="ARBA00022741"/>
    </source>
</evidence>
<evidence type="ECO:0000256" key="3">
    <source>
        <dbReference type="ARBA" id="ARBA00022553"/>
    </source>
</evidence>
<dbReference type="PANTHER" id="PTHR19134:SF562">
    <property type="entry name" value="PROTEIN-TYROSINE-PHOSPHATASE"/>
    <property type="match status" value="1"/>
</dbReference>
<dbReference type="PANTHER" id="PTHR19134">
    <property type="entry name" value="RECEPTOR-TYPE TYROSINE-PROTEIN PHOSPHATASE"/>
    <property type="match status" value="1"/>
</dbReference>
<dbReference type="EMBL" id="JBAMIC010000010">
    <property type="protein sequence ID" value="KAK7103070.1"/>
    <property type="molecule type" value="Genomic_DNA"/>
</dbReference>
<dbReference type="GO" id="GO:0005524">
    <property type="term" value="F:ATP binding"/>
    <property type="evidence" value="ECO:0007669"/>
    <property type="project" value="UniProtKB-KW"/>
</dbReference>
<dbReference type="InterPro" id="IPR008979">
    <property type="entry name" value="Galactose-bd-like_sf"/>
</dbReference>
<dbReference type="PROSITE" id="PS50055">
    <property type="entry name" value="TYR_PHOSPHATASE_PTP"/>
    <property type="match status" value="1"/>
</dbReference>
<name>A0AAN9GDQ5_9CAEN</name>
<dbReference type="Gene3D" id="2.60.120.260">
    <property type="entry name" value="Galactose-binding domain-like"/>
    <property type="match status" value="1"/>
</dbReference>
<dbReference type="Pfam" id="PF21314">
    <property type="entry name" value="TM_ErbB1"/>
    <property type="match status" value="1"/>
</dbReference>
<dbReference type="InterPro" id="IPR000387">
    <property type="entry name" value="Tyr_Pase_dom"/>
</dbReference>
<dbReference type="SUPFAM" id="SSF52799">
    <property type="entry name" value="(Phosphotyrosine protein) phosphatases II"/>
    <property type="match status" value="1"/>
</dbReference>
<dbReference type="PRINTS" id="PR00700">
    <property type="entry name" value="PRTYPHPHTASE"/>
</dbReference>
<dbReference type="InterPro" id="IPR016130">
    <property type="entry name" value="Tyr_Pase_AS"/>
</dbReference>
<evidence type="ECO:0000313" key="14">
    <source>
        <dbReference type="EMBL" id="KAK7103070.1"/>
    </source>
</evidence>
<dbReference type="GO" id="GO:0004725">
    <property type="term" value="F:protein tyrosine phosphatase activity"/>
    <property type="evidence" value="ECO:0007669"/>
    <property type="project" value="UniProtKB-EC"/>
</dbReference>
<sequence>MELTSFLLGVFHLCVFLSFCHCQGNYENVALDKPCNMSSMLHAQPDCKGAVNGNTDGRYMANGDNCIRTNTAETSSWWEVNLGRPYPVCNITIWPRLSGCNDAYWGLWCNKTCGNCGNGEVCDKVTGHCTSCLQGWELPMCSGCRDGYWGSQCKKCGNCSNSEVCDTATGHCTTCSAGWKPPLCAAPEEAPSGAEEAPSGASSGAVIGAVVGVLLVIVVVAIVVVFIWRRRRNNPKQEMNGTTVGQTTHDAVYQNVNGTLDGGSTSRARRTETNEAYANVTFDNDAAEPTVRGQPVSQPRTQSVSDPPIPQMEEGDVDVVEDNEVVVEGDQSYDIAVRGRVYYNDEVYMTSAGSSLKLDQVQEYLLGKLRSDDLDTEFKKLPLGLLKDHEAGLRKENRDKNRYNAILPYDETRVVLRGPYDKDSTDYINASFMRGHQSRKAYIATQGPRRNTTGDFWKTVWQNNVSNIVMLTNLKEDGKKKCEQYWPSQGKQYRYGLVDVLGLEERVRADYVRRTFQIRLGKEKVRNVTQYHYTTWPDHGIPKTTALVDFWRTVHTAHRAQTRASSLLVHCSAGIGRTGTFIALDIVKNQLRDQQHIDVFQVLKDMRNDRCYMIQTKSQYSILYEAVLESYTTKDCRLQLEAFDFAFNHPVDPHNKHERTEAEFRELKQMKVLMQKPSHVEAEKIENINKNRDTSTLPGIY</sequence>
<dbReference type="EC" id="3.1.3.48" evidence="2"/>
<evidence type="ECO:0000259" key="12">
    <source>
        <dbReference type="PROSITE" id="PS50055"/>
    </source>
</evidence>
<dbReference type="PROSITE" id="PS50056">
    <property type="entry name" value="TYR_PHOSPHATASE_2"/>
    <property type="match status" value="1"/>
</dbReference>
<keyword evidence="15" id="KW-1185">Reference proteome</keyword>
<feature type="domain" description="Tyrosine-protein phosphatase" evidence="12">
    <location>
        <begin position="374"/>
        <end position="630"/>
    </location>
</feature>
<feature type="domain" description="Tyrosine specific protein phosphatases" evidence="13">
    <location>
        <begin position="548"/>
        <end position="621"/>
    </location>
</feature>
<comment type="catalytic activity">
    <reaction evidence="8">
        <text>O-phospho-L-tyrosyl-[protein] + H2O = L-tyrosyl-[protein] + phosphate</text>
        <dbReference type="Rhea" id="RHEA:10684"/>
        <dbReference type="Rhea" id="RHEA-COMP:10136"/>
        <dbReference type="Rhea" id="RHEA-COMP:20101"/>
        <dbReference type="ChEBI" id="CHEBI:15377"/>
        <dbReference type="ChEBI" id="CHEBI:43474"/>
        <dbReference type="ChEBI" id="CHEBI:46858"/>
        <dbReference type="ChEBI" id="CHEBI:61978"/>
        <dbReference type="EC" id="3.1.3.48"/>
    </reaction>
</comment>
<evidence type="ECO:0000256" key="6">
    <source>
        <dbReference type="ARBA" id="ARBA00022840"/>
    </source>
</evidence>
<dbReference type="SUPFAM" id="SSF49785">
    <property type="entry name" value="Galactose-binding domain-like"/>
    <property type="match status" value="1"/>
</dbReference>
<dbReference type="Gene3D" id="2.170.300.10">
    <property type="entry name" value="Tie2 ligand-binding domain superfamily"/>
    <property type="match status" value="1"/>
</dbReference>
<evidence type="ECO:0000256" key="1">
    <source>
        <dbReference type="ARBA" id="ARBA00009580"/>
    </source>
</evidence>
<dbReference type="InterPro" id="IPR000242">
    <property type="entry name" value="PTP_cat"/>
</dbReference>
<evidence type="ECO:0000256" key="11">
    <source>
        <dbReference type="SAM" id="SignalP"/>
    </source>
</evidence>
<dbReference type="SMART" id="SM00194">
    <property type="entry name" value="PTPc"/>
    <property type="match status" value="1"/>
</dbReference>
<evidence type="ECO:0000256" key="9">
    <source>
        <dbReference type="SAM" id="MobiDB-lite"/>
    </source>
</evidence>
<evidence type="ECO:0000256" key="5">
    <source>
        <dbReference type="ARBA" id="ARBA00022801"/>
    </source>
</evidence>
<dbReference type="Pfam" id="PF00102">
    <property type="entry name" value="Y_phosphatase"/>
    <property type="match status" value="1"/>
</dbReference>
<keyword evidence="7" id="KW-0904">Protein phosphatase</keyword>
<keyword evidence="3" id="KW-0597">Phosphoprotein</keyword>
<gene>
    <name evidence="14" type="ORF">V1264_021197</name>
</gene>
<feature type="signal peptide" evidence="11">
    <location>
        <begin position="1"/>
        <end position="22"/>
    </location>
</feature>
<keyword evidence="11" id="KW-0732">Signal</keyword>
<keyword evidence="10" id="KW-0472">Membrane</keyword>
<dbReference type="FunFam" id="3.90.190.10:FF:000102">
    <property type="entry name" value="Receptor-type tyrosine-protein phosphatase"/>
    <property type="match status" value="1"/>
</dbReference>
<comment type="caution">
    <text evidence="14">The sequence shown here is derived from an EMBL/GenBank/DDBJ whole genome shotgun (WGS) entry which is preliminary data.</text>
</comment>
<keyword evidence="10" id="KW-0812">Transmembrane</keyword>
<evidence type="ECO:0000259" key="13">
    <source>
        <dbReference type="PROSITE" id="PS50056"/>
    </source>
</evidence>
<feature type="compositionally biased region" description="Polar residues" evidence="9">
    <location>
        <begin position="295"/>
        <end position="305"/>
    </location>
</feature>
<evidence type="ECO:0000256" key="10">
    <source>
        <dbReference type="SAM" id="Phobius"/>
    </source>
</evidence>
<keyword evidence="5" id="KW-0378">Hydrolase</keyword>
<dbReference type="PROSITE" id="PS00383">
    <property type="entry name" value="TYR_PHOSPHATASE_1"/>
    <property type="match status" value="1"/>
</dbReference>
<dbReference type="InterPro" id="IPR003595">
    <property type="entry name" value="Tyr_Pase_cat"/>
</dbReference>
<dbReference type="Gene3D" id="1.20.5.100">
    <property type="entry name" value="Cytochrome c1, transmembrane anchor, C-terminal"/>
    <property type="match status" value="1"/>
</dbReference>
<dbReference type="Gene3D" id="3.90.190.10">
    <property type="entry name" value="Protein tyrosine phosphatase superfamily"/>
    <property type="match status" value="1"/>
</dbReference>
<dbReference type="InterPro" id="IPR049328">
    <property type="entry name" value="TM_ErbB1"/>
</dbReference>